<dbReference type="Proteomes" id="UP000828941">
    <property type="component" value="Chromosome 13"/>
</dbReference>
<evidence type="ECO:0000313" key="1">
    <source>
        <dbReference type="EMBL" id="KAI4298878.1"/>
    </source>
</evidence>
<keyword evidence="2" id="KW-1185">Reference proteome</keyword>
<sequence length="68" mass="7915">MTLHGVPFADHFRNCNFLVVPQISGFKITIAGSPKTWKMWRVKTVHHGHSSEQRLLGYRRSRKRELLG</sequence>
<protein>
    <submittedName>
        <fullName evidence="1">Uncharacterized protein</fullName>
    </submittedName>
</protein>
<proteinExistence type="predicted"/>
<gene>
    <name evidence="1" type="ORF">L6164_032392</name>
</gene>
<accession>A0ACB9KNR0</accession>
<comment type="caution">
    <text evidence="1">The sequence shown here is derived from an EMBL/GenBank/DDBJ whole genome shotgun (WGS) entry which is preliminary data.</text>
</comment>
<dbReference type="EMBL" id="CM039438">
    <property type="protein sequence ID" value="KAI4298878.1"/>
    <property type="molecule type" value="Genomic_DNA"/>
</dbReference>
<organism evidence="1 2">
    <name type="scientific">Bauhinia variegata</name>
    <name type="common">Purple orchid tree</name>
    <name type="synonym">Phanera variegata</name>
    <dbReference type="NCBI Taxonomy" id="167791"/>
    <lineage>
        <taxon>Eukaryota</taxon>
        <taxon>Viridiplantae</taxon>
        <taxon>Streptophyta</taxon>
        <taxon>Embryophyta</taxon>
        <taxon>Tracheophyta</taxon>
        <taxon>Spermatophyta</taxon>
        <taxon>Magnoliopsida</taxon>
        <taxon>eudicotyledons</taxon>
        <taxon>Gunneridae</taxon>
        <taxon>Pentapetalae</taxon>
        <taxon>rosids</taxon>
        <taxon>fabids</taxon>
        <taxon>Fabales</taxon>
        <taxon>Fabaceae</taxon>
        <taxon>Cercidoideae</taxon>
        <taxon>Cercideae</taxon>
        <taxon>Bauhiniinae</taxon>
        <taxon>Bauhinia</taxon>
    </lineage>
</organism>
<name>A0ACB9KNR0_BAUVA</name>
<reference evidence="1 2" key="1">
    <citation type="journal article" date="2022" name="DNA Res.">
        <title>Chromosomal-level genome assembly of the orchid tree Bauhinia variegata (Leguminosae; Cercidoideae) supports the allotetraploid origin hypothesis of Bauhinia.</title>
        <authorList>
            <person name="Zhong Y."/>
            <person name="Chen Y."/>
            <person name="Zheng D."/>
            <person name="Pang J."/>
            <person name="Liu Y."/>
            <person name="Luo S."/>
            <person name="Meng S."/>
            <person name="Qian L."/>
            <person name="Wei D."/>
            <person name="Dai S."/>
            <person name="Zhou R."/>
        </authorList>
    </citation>
    <scope>NUCLEOTIDE SEQUENCE [LARGE SCALE GENOMIC DNA]</scope>
    <source>
        <strain evidence="1">BV-YZ2020</strain>
    </source>
</reference>
<evidence type="ECO:0000313" key="2">
    <source>
        <dbReference type="Proteomes" id="UP000828941"/>
    </source>
</evidence>